<name>A0A1W9HRU5_9HYPH</name>
<protein>
    <recommendedName>
        <fullName evidence="3">CdiI immunity protein domain-containing protein</fullName>
    </recommendedName>
</protein>
<reference evidence="1 2" key="1">
    <citation type="journal article" date="2017" name="Water Res.">
        <title>Comammox in drinking water systems.</title>
        <authorList>
            <person name="Wang Y."/>
            <person name="Ma L."/>
            <person name="Mao Y."/>
            <person name="Jiang X."/>
            <person name="Xia Y."/>
            <person name="Yu K."/>
            <person name="Li B."/>
            <person name="Zhang T."/>
        </authorList>
    </citation>
    <scope>NUCLEOTIDE SEQUENCE [LARGE SCALE GENOMIC DNA]</scope>
    <source>
        <strain evidence="1">SG_bin8</strain>
    </source>
</reference>
<evidence type="ECO:0008006" key="3">
    <source>
        <dbReference type="Google" id="ProtNLM"/>
    </source>
</evidence>
<proteinExistence type="predicted"/>
<gene>
    <name evidence="1" type="ORF">A4S15_13865</name>
</gene>
<dbReference type="AlphaFoldDB" id="A0A1W9HRU5"/>
<comment type="caution">
    <text evidence="1">The sequence shown here is derived from an EMBL/GenBank/DDBJ whole genome shotgun (WGS) entry which is preliminary data.</text>
</comment>
<organism evidence="1 2">
    <name type="scientific">Candidatus Raskinella chloraquaticus</name>
    <dbReference type="NCBI Taxonomy" id="1951219"/>
    <lineage>
        <taxon>Bacteria</taxon>
        <taxon>Pseudomonadati</taxon>
        <taxon>Pseudomonadota</taxon>
        <taxon>Alphaproteobacteria</taxon>
        <taxon>Hyphomicrobiales</taxon>
        <taxon>Phreatobacteraceae</taxon>
        <taxon>Candidatus Raskinella</taxon>
    </lineage>
</organism>
<evidence type="ECO:0000313" key="1">
    <source>
        <dbReference type="EMBL" id="OQW49971.1"/>
    </source>
</evidence>
<evidence type="ECO:0000313" key="2">
    <source>
        <dbReference type="Proteomes" id="UP000192872"/>
    </source>
</evidence>
<accession>A0A1W9HRU5</accession>
<dbReference type="EMBL" id="LWDL01000029">
    <property type="protein sequence ID" value="OQW49971.1"/>
    <property type="molecule type" value="Genomic_DNA"/>
</dbReference>
<sequence length="81" mass="9769">MISRFFQLSDIDYPDFYEWIQVLGRGNDHQGEREIVRAFLDEILNGNYSEEDLQKIYRSAGPEYQMTPIRYFLEKLREAQD</sequence>
<dbReference type="Proteomes" id="UP000192872">
    <property type="component" value="Unassembled WGS sequence"/>
</dbReference>